<dbReference type="RefSeq" id="WP_025789976.1">
    <property type="nucleotide sequence ID" value="NZ_KB899216.1"/>
</dbReference>
<feature type="chain" id="PRO_5001665552" description="Lipoprotein" evidence="1">
    <location>
        <begin position="21"/>
        <end position="413"/>
    </location>
</feature>
<organism evidence="2 3">
    <name type="scientific">Hoylesella loescheii DSM 19665 = JCM 12249 = ATCC 15930</name>
    <dbReference type="NCBI Taxonomy" id="1122985"/>
    <lineage>
        <taxon>Bacteria</taxon>
        <taxon>Pseudomonadati</taxon>
        <taxon>Bacteroidota</taxon>
        <taxon>Bacteroidia</taxon>
        <taxon>Bacteroidales</taxon>
        <taxon>Prevotellaceae</taxon>
        <taxon>Hoylesella</taxon>
    </lineage>
</organism>
<keyword evidence="1" id="KW-0732">Signal</keyword>
<dbReference type="PROSITE" id="PS51257">
    <property type="entry name" value="PROKAR_LIPOPROTEIN"/>
    <property type="match status" value="1"/>
</dbReference>
<dbReference type="PATRIC" id="fig|1122985.7.peg.1890"/>
<protein>
    <recommendedName>
        <fullName evidence="4">Lipoprotein</fullName>
    </recommendedName>
</protein>
<dbReference type="AlphaFoldDB" id="A0A069QQL1"/>
<evidence type="ECO:0008006" key="4">
    <source>
        <dbReference type="Google" id="ProtNLM"/>
    </source>
</evidence>
<feature type="signal peptide" evidence="1">
    <location>
        <begin position="1"/>
        <end position="20"/>
    </location>
</feature>
<dbReference type="InterPro" id="IPR015943">
    <property type="entry name" value="WD40/YVTN_repeat-like_dom_sf"/>
</dbReference>
<gene>
    <name evidence="2" type="ORF">HMPREF1991_01815</name>
</gene>
<dbReference type="SUPFAM" id="SSF50969">
    <property type="entry name" value="YVTN repeat-like/Quinoprotein amine dehydrogenase"/>
    <property type="match status" value="1"/>
</dbReference>
<reference evidence="2 3" key="1">
    <citation type="submission" date="2013-08" db="EMBL/GenBank/DDBJ databases">
        <authorList>
            <person name="Weinstock G."/>
            <person name="Sodergren E."/>
            <person name="Wylie T."/>
            <person name="Fulton L."/>
            <person name="Fulton R."/>
            <person name="Fronick C."/>
            <person name="O'Laughlin M."/>
            <person name="Godfrey J."/>
            <person name="Miner T."/>
            <person name="Herter B."/>
            <person name="Appelbaum E."/>
            <person name="Cordes M."/>
            <person name="Lek S."/>
            <person name="Wollam A."/>
            <person name="Pepin K.H."/>
            <person name="Palsikar V.B."/>
            <person name="Mitreva M."/>
            <person name="Wilson R.K."/>
        </authorList>
    </citation>
    <scope>NUCLEOTIDE SEQUENCE [LARGE SCALE GENOMIC DNA]</scope>
    <source>
        <strain evidence="2 3">ATCC 15930</strain>
    </source>
</reference>
<dbReference type="Proteomes" id="UP000027442">
    <property type="component" value="Unassembled WGS sequence"/>
</dbReference>
<evidence type="ECO:0000313" key="2">
    <source>
        <dbReference type="EMBL" id="KDR52116.1"/>
    </source>
</evidence>
<name>A0A069QQL1_HOYLO</name>
<dbReference type="EMBL" id="JNGW01000077">
    <property type="protein sequence ID" value="KDR52116.1"/>
    <property type="molecule type" value="Genomic_DNA"/>
</dbReference>
<proteinExistence type="predicted"/>
<keyword evidence="3" id="KW-1185">Reference proteome</keyword>
<dbReference type="Gene3D" id="2.130.10.10">
    <property type="entry name" value="YVTN repeat-like/Quinoprotein amine dehydrogenase"/>
    <property type="match status" value="1"/>
</dbReference>
<sequence length="413" mass="44361">MKLKHLCMAIVAMAAFTACSDDNNEQPKPQPDEGVGKFEGIVFATSIPNADGSSGAAYLQGIPKLTTNPVDNSKGLPTGFGTTPIVAPSGSVYSLPDYMGNSRAAIVRYVPNAKGELVEKGKLQISAGAQACNVVEVNAEKAYVSCQGTGKIVVFNPTTMKQVKEIDLNSYAQKGLNVAPATMIVRDADLFVGLSQRDANWMPIKASAELVVIDTKTDEVKKHITNTTLGLSTATRPIDPKSIFMDENKDIYINCIGGFGMNPQLPGGIIRIKNGSTDIDPDYSFKFNEVKVEGLEGGYGTFLGTVCYMAKGKLYAYINAPQLDPNAKNPYLTIAYCPVEIDLYNKTITKIEGVGYSNPHACAVAKYGDKVVFGVTNKTQSGFFSYDPATKKAEGPILKVTGNPLFFYNYGVK</sequence>
<evidence type="ECO:0000256" key="1">
    <source>
        <dbReference type="SAM" id="SignalP"/>
    </source>
</evidence>
<accession>A0A069QQL1</accession>
<evidence type="ECO:0000313" key="3">
    <source>
        <dbReference type="Proteomes" id="UP000027442"/>
    </source>
</evidence>
<comment type="caution">
    <text evidence="2">The sequence shown here is derived from an EMBL/GenBank/DDBJ whole genome shotgun (WGS) entry which is preliminary data.</text>
</comment>
<dbReference type="HOGENOM" id="CLU_055276_1_0_10"/>
<dbReference type="InterPro" id="IPR011044">
    <property type="entry name" value="Quino_amine_DH_bsu"/>
</dbReference>
<dbReference type="eggNOG" id="COG3391">
    <property type="taxonomic scope" value="Bacteria"/>
</dbReference>